<dbReference type="SMART" id="SM00342">
    <property type="entry name" value="HTH_ARAC"/>
    <property type="match status" value="1"/>
</dbReference>
<dbReference type="GO" id="GO:0043565">
    <property type="term" value="F:sequence-specific DNA binding"/>
    <property type="evidence" value="ECO:0007669"/>
    <property type="project" value="InterPro"/>
</dbReference>
<dbReference type="Gene3D" id="1.10.10.60">
    <property type="entry name" value="Homeodomain-like"/>
    <property type="match status" value="1"/>
</dbReference>
<accession>A0A6S7CTI6</accession>
<dbReference type="SUPFAM" id="SSF46689">
    <property type="entry name" value="Homeodomain-like"/>
    <property type="match status" value="2"/>
</dbReference>
<protein>
    <submittedName>
        <fullName evidence="5">HTH-type transcriptional activator RhaS</fullName>
    </submittedName>
</protein>
<dbReference type="InterPro" id="IPR009594">
    <property type="entry name" value="Tscrpt_reg_HTH_AraC_N"/>
</dbReference>
<proteinExistence type="predicted"/>
<reference evidence="5 6" key="1">
    <citation type="submission" date="2020-04" db="EMBL/GenBank/DDBJ databases">
        <authorList>
            <person name="De Canck E."/>
        </authorList>
    </citation>
    <scope>NUCLEOTIDE SEQUENCE [LARGE SCALE GENOMIC DNA]</scope>
    <source>
        <strain evidence="5 6">LMG 26858</strain>
    </source>
</reference>
<keyword evidence="3" id="KW-0804">Transcription</keyword>
<keyword evidence="1" id="KW-0805">Transcription regulation</keyword>
<evidence type="ECO:0000256" key="2">
    <source>
        <dbReference type="ARBA" id="ARBA00023125"/>
    </source>
</evidence>
<dbReference type="GO" id="GO:0003700">
    <property type="term" value="F:DNA-binding transcription factor activity"/>
    <property type="evidence" value="ECO:0007669"/>
    <property type="project" value="InterPro"/>
</dbReference>
<dbReference type="EMBL" id="CADILG010000013">
    <property type="protein sequence ID" value="CAB3861497.1"/>
    <property type="molecule type" value="Genomic_DNA"/>
</dbReference>
<dbReference type="AlphaFoldDB" id="A0A6S7CTI6"/>
<name>A0A6S7CTI6_9BURK</name>
<evidence type="ECO:0000256" key="1">
    <source>
        <dbReference type="ARBA" id="ARBA00023015"/>
    </source>
</evidence>
<keyword evidence="2" id="KW-0238">DNA-binding</keyword>
<dbReference type="PROSITE" id="PS00041">
    <property type="entry name" value="HTH_ARAC_FAMILY_1"/>
    <property type="match status" value="1"/>
</dbReference>
<evidence type="ECO:0000256" key="3">
    <source>
        <dbReference type="ARBA" id="ARBA00023163"/>
    </source>
</evidence>
<dbReference type="PANTHER" id="PTHR43436:SF1">
    <property type="entry name" value="TRANSCRIPTIONAL REGULATORY PROTEIN"/>
    <property type="match status" value="1"/>
</dbReference>
<feature type="domain" description="HTH araC/xylS-type" evidence="4">
    <location>
        <begin position="226"/>
        <end position="324"/>
    </location>
</feature>
<dbReference type="PROSITE" id="PS01124">
    <property type="entry name" value="HTH_ARAC_FAMILY_2"/>
    <property type="match status" value="1"/>
</dbReference>
<evidence type="ECO:0000313" key="6">
    <source>
        <dbReference type="Proteomes" id="UP000494117"/>
    </source>
</evidence>
<evidence type="ECO:0000313" key="5">
    <source>
        <dbReference type="EMBL" id="CAB3861497.1"/>
    </source>
</evidence>
<dbReference type="InterPro" id="IPR018062">
    <property type="entry name" value="HTH_AraC-typ_CS"/>
</dbReference>
<dbReference type="Pfam" id="PF06719">
    <property type="entry name" value="AraC_N"/>
    <property type="match status" value="1"/>
</dbReference>
<dbReference type="InterPro" id="IPR009057">
    <property type="entry name" value="Homeodomain-like_sf"/>
</dbReference>
<keyword evidence="6" id="KW-1185">Reference proteome</keyword>
<sequence length="334" mass="36600">MFIRGESYIQLHEDMKELARSYGNSNAESDIPGHGELTKALLRVARQYADSRLNGEGVAPTPINGISILRETAPSSLQYAITKPLVALVLQGSKRVTMGSRSFTFGAGESLLITMDVPTVSQVTVASAAAPYYSLVVELDAAVITELVGEMGESPILPSTPVQVGRTEEEVAEAALRLLKLLDRPQSLAVLGRQLVRELHYWLLSGRHGGAIRVLGASDSHSRRIARAVEMIRARYAQSLRIETLAEAAGMSLSVFHTHFRHITTLTPLQFQKQLRLLEARRRMLAEGVAIGVAAHGVGYESVTQFTREYARMFGQPPARNIREMRTLAQSTTP</sequence>
<dbReference type="InterPro" id="IPR018060">
    <property type="entry name" value="HTH_AraC"/>
</dbReference>
<dbReference type="PANTHER" id="PTHR43436">
    <property type="entry name" value="ARAC-FAMILY TRANSCRIPTIONAL REGULATOR"/>
    <property type="match status" value="1"/>
</dbReference>
<organism evidence="5 6">
    <name type="scientific">Achromobacter anxifer</name>
    <dbReference type="NCBI Taxonomy" id="1287737"/>
    <lineage>
        <taxon>Bacteria</taxon>
        <taxon>Pseudomonadati</taxon>
        <taxon>Pseudomonadota</taxon>
        <taxon>Betaproteobacteria</taxon>
        <taxon>Burkholderiales</taxon>
        <taxon>Alcaligenaceae</taxon>
        <taxon>Achromobacter</taxon>
    </lineage>
</organism>
<dbReference type="Pfam" id="PF12833">
    <property type="entry name" value="HTH_18"/>
    <property type="match status" value="1"/>
</dbReference>
<gene>
    <name evidence="5" type="primary">rhaS_3</name>
    <name evidence="5" type="ORF">LMG26858_02246</name>
</gene>
<dbReference type="Proteomes" id="UP000494117">
    <property type="component" value="Unassembled WGS sequence"/>
</dbReference>
<evidence type="ECO:0000259" key="4">
    <source>
        <dbReference type="PROSITE" id="PS01124"/>
    </source>
</evidence>